<dbReference type="EC" id="2.7.13.3" evidence="3"/>
<keyword evidence="5" id="KW-0597">Phosphoprotein</keyword>
<dbReference type="InterPro" id="IPR003660">
    <property type="entry name" value="HAMP_dom"/>
</dbReference>
<organism evidence="13 14">
    <name type="scientific">Oceanospirillum sediminis</name>
    <dbReference type="NCBI Taxonomy" id="2760088"/>
    <lineage>
        <taxon>Bacteria</taxon>
        <taxon>Pseudomonadati</taxon>
        <taxon>Pseudomonadota</taxon>
        <taxon>Gammaproteobacteria</taxon>
        <taxon>Oceanospirillales</taxon>
        <taxon>Oceanospirillaceae</taxon>
        <taxon>Oceanospirillum</taxon>
    </lineage>
</organism>
<evidence type="ECO:0000313" key="14">
    <source>
        <dbReference type="Proteomes" id="UP000565262"/>
    </source>
</evidence>
<dbReference type="SUPFAM" id="SSF47384">
    <property type="entry name" value="Homodimeric domain of signal transducing histidine kinase"/>
    <property type="match status" value="1"/>
</dbReference>
<evidence type="ECO:0000256" key="1">
    <source>
        <dbReference type="ARBA" id="ARBA00000085"/>
    </source>
</evidence>
<comment type="catalytic activity">
    <reaction evidence="1">
        <text>ATP + protein L-histidine = ADP + protein N-phospho-L-histidine.</text>
        <dbReference type="EC" id="2.7.13.3"/>
    </reaction>
</comment>
<dbReference type="InterPro" id="IPR003594">
    <property type="entry name" value="HATPase_dom"/>
</dbReference>
<name>A0A839ILT0_9GAMM</name>
<evidence type="ECO:0000256" key="5">
    <source>
        <dbReference type="ARBA" id="ARBA00022553"/>
    </source>
</evidence>
<dbReference type="Pfam" id="PF02518">
    <property type="entry name" value="HATPase_c"/>
    <property type="match status" value="1"/>
</dbReference>
<accession>A0A839ILT0</accession>
<comment type="subcellular location">
    <subcellularLocation>
        <location evidence="2">Cell membrane</location>
        <topology evidence="2">Multi-pass membrane protein</topology>
    </subcellularLocation>
</comment>
<evidence type="ECO:0000256" key="9">
    <source>
        <dbReference type="ARBA" id="ARBA00022840"/>
    </source>
</evidence>
<dbReference type="SMART" id="SM00387">
    <property type="entry name" value="HATPase_c"/>
    <property type="match status" value="1"/>
</dbReference>
<dbReference type="AlphaFoldDB" id="A0A839ILT0"/>
<feature type="domain" description="Histidine kinase" evidence="11">
    <location>
        <begin position="316"/>
        <end position="541"/>
    </location>
</feature>
<dbReference type="SMART" id="SM00388">
    <property type="entry name" value="HisKA"/>
    <property type="match status" value="1"/>
</dbReference>
<keyword evidence="8" id="KW-0418">Kinase</keyword>
<keyword evidence="10" id="KW-1133">Transmembrane helix</keyword>
<evidence type="ECO:0000313" key="13">
    <source>
        <dbReference type="EMBL" id="MBB1486175.1"/>
    </source>
</evidence>
<evidence type="ECO:0000256" key="4">
    <source>
        <dbReference type="ARBA" id="ARBA00022475"/>
    </source>
</evidence>
<dbReference type="InterPro" id="IPR004358">
    <property type="entry name" value="Sig_transdc_His_kin-like_C"/>
</dbReference>
<dbReference type="GO" id="GO:0005524">
    <property type="term" value="F:ATP binding"/>
    <property type="evidence" value="ECO:0007669"/>
    <property type="project" value="UniProtKB-KW"/>
</dbReference>
<dbReference type="InterPro" id="IPR036890">
    <property type="entry name" value="HATPase_C_sf"/>
</dbReference>
<dbReference type="SMART" id="SM00304">
    <property type="entry name" value="HAMP"/>
    <property type="match status" value="1"/>
</dbReference>
<dbReference type="CDD" id="cd00082">
    <property type="entry name" value="HisKA"/>
    <property type="match status" value="1"/>
</dbReference>
<dbReference type="GO" id="GO:0005886">
    <property type="term" value="C:plasma membrane"/>
    <property type="evidence" value="ECO:0007669"/>
    <property type="project" value="UniProtKB-SubCell"/>
</dbReference>
<keyword evidence="6" id="KW-0808">Transferase</keyword>
<dbReference type="PANTHER" id="PTHR44936">
    <property type="entry name" value="SENSOR PROTEIN CREC"/>
    <property type="match status" value="1"/>
</dbReference>
<evidence type="ECO:0000256" key="10">
    <source>
        <dbReference type="SAM" id="Phobius"/>
    </source>
</evidence>
<evidence type="ECO:0000256" key="7">
    <source>
        <dbReference type="ARBA" id="ARBA00022741"/>
    </source>
</evidence>
<keyword evidence="9 13" id="KW-0067">ATP-binding</keyword>
<comment type="caution">
    <text evidence="13">The sequence shown here is derived from an EMBL/GenBank/DDBJ whole genome shotgun (WGS) entry which is preliminary data.</text>
</comment>
<proteinExistence type="predicted"/>
<dbReference type="SUPFAM" id="SSF55874">
    <property type="entry name" value="ATPase domain of HSP90 chaperone/DNA topoisomerase II/histidine kinase"/>
    <property type="match status" value="1"/>
</dbReference>
<dbReference type="PRINTS" id="PR00344">
    <property type="entry name" value="BCTRLSENSOR"/>
</dbReference>
<keyword evidence="14" id="KW-1185">Reference proteome</keyword>
<evidence type="ECO:0000256" key="8">
    <source>
        <dbReference type="ARBA" id="ARBA00022777"/>
    </source>
</evidence>
<dbReference type="InterPro" id="IPR050980">
    <property type="entry name" value="2C_sensor_his_kinase"/>
</dbReference>
<evidence type="ECO:0000256" key="3">
    <source>
        <dbReference type="ARBA" id="ARBA00012438"/>
    </source>
</evidence>
<dbReference type="Proteomes" id="UP000565262">
    <property type="component" value="Unassembled WGS sequence"/>
</dbReference>
<feature type="transmembrane region" description="Helical" evidence="10">
    <location>
        <begin position="235"/>
        <end position="255"/>
    </location>
</feature>
<feature type="domain" description="HAMP" evidence="12">
    <location>
        <begin position="256"/>
        <end position="308"/>
    </location>
</feature>
<keyword evidence="10" id="KW-0812">Transmembrane</keyword>
<evidence type="ECO:0000256" key="2">
    <source>
        <dbReference type="ARBA" id="ARBA00004651"/>
    </source>
</evidence>
<dbReference type="PROSITE" id="PS50885">
    <property type="entry name" value="HAMP"/>
    <property type="match status" value="1"/>
</dbReference>
<keyword evidence="7" id="KW-0547">Nucleotide-binding</keyword>
<dbReference type="Pfam" id="PF00512">
    <property type="entry name" value="HisKA"/>
    <property type="match status" value="1"/>
</dbReference>
<gene>
    <name evidence="13" type="ORF">H4O21_06100</name>
</gene>
<reference evidence="13 14" key="1">
    <citation type="submission" date="2020-08" db="EMBL/GenBank/DDBJ databases">
        <title>Oceanospirillum sp. nov. isolated from marine sediment.</title>
        <authorList>
            <person name="Ji X."/>
        </authorList>
    </citation>
    <scope>NUCLEOTIDE SEQUENCE [LARGE SCALE GENOMIC DNA]</scope>
    <source>
        <strain evidence="13 14">D5</strain>
    </source>
</reference>
<evidence type="ECO:0000259" key="11">
    <source>
        <dbReference type="PROSITE" id="PS50109"/>
    </source>
</evidence>
<dbReference type="InterPro" id="IPR003661">
    <property type="entry name" value="HisK_dim/P_dom"/>
</dbReference>
<keyword evidence="10" id="KW-0472">Membrane</keyword>
<evidence type="ECO:0000259" key="12">
    <source>
        <dbReference type="PROSITE" id="PS50885"/>
    </source>
</evidence>
<dbReference type="InterPro" id="IPR005467">
    <property type="entry name" value="His_kinase_dom"/>
</dbReference>
<evidence type="ECO:0000256" key="6">
    <source>
        <dbReference type="ARBA" id="ARBA00022679"/>
    </source>
</evidence>
<dbReference type="PANTHER" id="PTHR44936:SF10">
    <property type="entry name" value="SENSOR PROTEIN RSTB"/>
    <property type="match status" value="1"/>
</dbReference>
<dbReference type="GO" id="GO:0000155">
    <property type="term" value="F:phosphorelay sensor kinase activity"/>
    <property type="evidence" value="ECO:0007669"/>
    <property type="project" value="InterPro"/>
</dbReference>
<dbReference type="EMBL" id="JACJFM010000005">
    <property type="protein sequence ID" value="MBB1486175.1"/>
    <property type="molecule type" value="Genomic_DNA"/>
</dbReference>
<keyword evidence="4" id="KW-1003">Cell membrane</keyword>
<dbReference type="Gene3D" id="1.10.287.130">
    <property type="match status" value="1"/>
</dbReference>
<dbReference type="PROSITE" id="PS50109">
    <property type="entry name" value="HIS_KIN"/>
    <property type="match status" value="1"/>
</dbReference>
<dbReference type="InterPro" id="IPR036097">
    <property type="entry name" value="HisK_dim/P_sf"/>
</dbReference>
<dbReference type="Gene3D" id="3.30.565.10">
    <property type="entry name" value="Histidine kinase-like ATPase, C-terminal domain"/>
    <property type="match status" value="1"/>
</dbReference>
<dbReference type="RefSeq" id="WP_182807956.1">
    <property type="nucleotide sequence ID" value="NZ_JACJFM010000005.1"/>
</dbReference>
<sequence length="541" mass="60542">MRSIFFRIYLGLLFASVVIAAGSAAIYRYWQSERVDRYLADSMQGTLQLISEGLARHESEQENQWLAISRRVTSLPIELLDVNELPEQMKQPDRKGLTLISADSDGNRIFSLPVPGNEDEILQVSARETNVNEQLMRGTVLLLLNELGRHAKQDRKKELERLQAFFNFPLSWSSVDEIQVNYLQQRALLRKETVVEFFSAENGERAVRAIAPIGNSGDYLQLGPWPLLDDFPRPVVMIIGSVCLVLLTVVGFLLVRPLESRLNRMAKEVDAIGLGGDASPLTQDGNDGLTALAGKINLMSGRIYQLLQTQKELNRAVSHELKTPLARLKFRRELAMQKLEQLEYKLELEGADADLKSVGNHLNGMENSIEELNHLVEEILMYARLESASPGLDLAEFNCSDVVNELIQPLRNQFPDMIFDCHLPAGLTVCGDRHHLKRAVQNLLVNAQKFADKQVQISISSEHNLSIIRVEDDGPGIPEEHWEDVLKPFARVESSRNRQTGGTGLGLAIVSQICHWHGGSIRIDHSELGGARATLELPAKC</sequence>
<protein>
    <recommendedName>
        <fullName evidence="3">histidine kinase</fullName>
        <ecNumber evidence="3">2.7.13.3</ecNumber>
    </recommendedName>
</protein>